<dbReference type="SUPFAM" id="SSF54427">
    <property type="entry name" value="NTF2-like"/>
    <property type="match status" value="1"/>
</dbReference>
<dbReference type="InterPro" id="IPR037401">
    <property type="entry name" value="SnoaL-like"/>
</dbReference>
<name>A0A544W2Z2_9MYCO</name>
<dbReference type="Gene3D" id="3.10.450.50">
    <property type="match status" value="1"/>
</dbReference>
<dbReference type="Proteomes" id="UP000315759">
    <property type="component" value="Unassembled WGS sequence"/>
</dbReference>
<comment type="caution">
    <text evidence="2">The sequence shown here is derived from an EMBL/GenBank/DDBJ whole genome shotgun (WGS) entry which is preliminary data.</text>
</comment>
<evidence type="ECO:0000313" key="3">
    <source>
        <dbReference type="Proteomes" id="UP000315759"/>
    </source>
</evidence>
<organism evidence="2 3">
    <name type="scientific">Mycolicibacterium hodleri</name>
    <dbReference type="NCBI Taxonomy" id="49897"/>
    <lineage>
        <taxon>Bacteria</taxon>
        <taxon>Bacillati</taxon>
        <taxon>Actinomycetota</taxon>
        <taxon>Actinomycetes</taxon>
        <taxon>Mycobacteriales</taxon>
        <taxon>Mycobacteriaceae</taxon>
        <taxon>Mycolicibacterium</taxon>
    </lineage>
</organism>
<evidence type="ECO:0000313" key="2">
    <source>
        <dbReference type="EMBL" id="TQR86572.1"/>
    </source>
</evidence>
<keyword evidence="3" id="KW-1185">Reference proteome</keyword>
<dbReference type="Pfam" id="PF13577">
    <property type="entry name" value="SnoaL_4"/>
    <property type="match status" value="1"/>
</dbReference>
<dbReference type="RefSeq" id="WP_142552036.1">
    <property type="nucleotide sequence ID" value="NZ_VIFX01000011.1"/>
</dbReference>
<protein>
    <submittedName>
        <fullName evidence="2">Nuclear transport factor 2 family protein</fullName>
    </submittedName>
</protein>
<reference evidence="2 3" key="1">
    <citation type="submission" date="2018-10" db="EMBL/GenBank/DDBJ databases">
        <title>Draft genome of Mycobacterium hodleri strain B.</title>
        <authorList>
            <person name="Amande T.J."/>
            <person name="Mcgenity T.J."/>
        </authorList>
    </citation>
    <scope>NUCLEOTIDE SEQUENCE [LARGE SCALE GENOMIC DNA]</scope>
    <source>
        <strain evidence="2 3">B</strain>
    </source>
</reference>
<feature type="domain" description="SnoaL-like" evidence="1">
    <location>
        <begin position="11"/>
        <end position="135"/>
    </location>
</feature>
<dbReference type="AlphaFoldDB" id="A0A544W2Z2"/>
<sequence length="155" mass="17318">MSDEQSVALSELLDEREIHRALSRFARIADAKLFDDLGEVFADDVTFDYGAGENQQGIAQLRQLLRGHLERCGGTQHLIGSIIVDVDGDRAVSQAYVQARHQRAGDFVGPVFDTNGEYTDRWEKRTAGWRIVRRDACWSVVTGDATILAVEDVPR</sequence>
<gene>
    <name evidence="2" type="ORF">D8S82_10445</name>
</gene>
<dbReference type="InterPro" id="IPR032710">
    <property type="entry name" value="NTF2-like_dom_sf"/>
</dbReference>
<dbReference type="EMBL" id="VIFX01000011">
    <property type="protein sequence ID" value="TQR86572.1"/>
    <property type="molecule type" value="Genomic_DNA"/>
</dbReference>
<accession>A0A544W2Z2</accession>
<proteinExistence type="predicted"/>
<dbReference type="CDD" id="cd00531">
    <property type="entry name" value="NTF2_like"/>
    <property type="match status" value="1"/>
</dbReference>
<evidence type="ECO:0000259" key="1">
    <source>
        <dbReference type="Pfam" id="PF13577"/>
    </source>
</evidence>